<dbReference type="InterPro" id="IPR050107">
    <property type="entry name" value="ABC_carbohydrate_import_ATPase"/>
</dbReference>
<sequence length="540" mass="58019">MSGAAQQEDPAPAIELRGISKAFGTVQANRGIDLTVPRGTIHGIIGENGAGKSTLMSILYGFYRPDAGQILIGGQPVTIPDSQSAIRAGIGMVFQHFKLVRNFTVLENVILGAEDGARLRPSLARARRELQRLAAEYELLVDPDTLIEDLSVGHQQRVEILKALYRQADILILDEPTGVLTPAEADHLFRILRGLRDEGKTIILITHKLREIMEITDNVSVMRRSRMVASRATAETSTAELAELMVGRKVLLRVDKAPARPGAPVLGVRGLRMTDATGVERLRGIDLEIRAGEILGIAGVAGNGQTQLLEILGGYPEPGARLSGELVLNGQALPLTGSDGRARRRAGIGHVPEDRQAEGLIMDFTAWENAAFGYHDAPEFRRGWFLDNAAMRADAAAKIEHFDVRPPDPELPAKSFSGGNQQKIVVAREVERNPDLLLIGQPTRGVDIGAIEFIHKRIVALRDAGKAVLLVSVELDEIMALSDRIAVMFDGRIMGERRPDQTTSGDLGSLMAGVDPASTDPQGAMPPAAAHPGHAPGAGA</sequence>
<evidence type="ECO:0000256" key="5">
    <source>
        <dbReference type="ARBA" id="ARBA00022597"/>
    </source>
</evidence>
<feature type="region of interest" description="Disordered" evidence="11">
    <location>
        <begin position="496"/>
        <end position="540"/>
    </location>
</feature>
<dbReference type="PROSITE" id="PS50893">
    <property type="entry name" value="ABC_TRANSPORTER_2"/>
    <property type="match status" value="2"/>
</dbReference>
<dbReference type="GO" id="GO:0005886">
    <property type="term" value="C:plasma membrane"/>
    <property type="evidence" value="ECO:0007669"/>
    <property type="project" value="UniProtKB-SubCell"/>
</dbReference>
<keyword evidence="9" id="KW-1278">Translocase</keyword>
<feature type="domain" description="ABC transporter" evidence="12">
    <location>
        <begin position="266"/>
        <end position="515"/>
    </location>
</feature>
<keyword evidence="5" id="KW-0762">Sugar transport</keyword>
<keyword evidence="6" id="KW-0677">Repeat</keyword>
<dbReference type="InterPro" id="IPR003593">
    <property type="entry name" value="AAA+_ATPase"/>
</dbReference>
<dbReference type="InterPro" id="IPR003439">
    <property type="entry name" value="ABC_transporter-like_ATP-bd"/>
</dbReference>
<evidence type="ECO:0000313" key="13">
    <source>
        <dbReference type="EMBL" id="KGJ06694.1"/>
    </source>
</evidence>
<evidence type="ECO:0000256" key="11">
    <source>
        <dbReference type="SAM" id="MobiDB-lite"/>
    </source>
</evidence>
<keyword evidence="4" id="KW-1003">Cell membrane</keyword>
<reference evidence="14 16" key="3">
    <citation type="submission" date="2016-10" db="EMBL/GenBank/DDBJ databases">
        <authorList>
            <person name="de Groot N.N."/>
        </authorList>
    </citation>
    <scope>NUCLEOTIDE SEQUENCE [LARGE SCALE GENOMIC DNA]</scope>
    <source>
        <strain evidence="14 16">CGMCC 1.6117</strain>
    </source>
</reference>
<dbReference type="eggNOG" id="COG3845">
    <property type="taxonomic scope" value="Bacteria"/>
</dbReference>
<dbReference type="FunFam" id="3.40.50.300:FF:000127">
    <property type="entry name" value="Ribose import ATP-binding protein RbsA"/>
    <property type="match status" value="1"/>
</dbReference>
<dbReference type="RefSeq" id="WP_036737831.1">
    <property type="nucleotide sequence ID" value="NZ_FOJO01000002.1"/>
</dbReference>
<evidence type="ECO:0000256" key="2">
    <source>
        <dbReference type="ARBA" id="ARBA00005417"/>
    </source>
</evidence>
<keyword evidence="10" id="KW-0472">Membrane</keyword>
<dbReference type="SMART" id="SM00382">
    <property type="entry name" value="AAA"/>
    <property type="match status" value="2"/>
</dbReference>
<gene>
    <name evidence="13" type="ORF">IT41_00520</name>
    <name evidence="14" type="ORF">SAMN04487972_102254</name>
</gene>
<evidence type="ECO:0000313" key="15">
    <source>
        <dbReference type="Proteomes" id="UP000029846"/>
    </source>
</evidence>
<feature type="domain" description="ABC transporter" evidence="12">
    <location>
        <begin position="14"/>
        <end position="249"/>
    </location>
</feature>
<dbReference type="InterPro" id="IPR027417">
    <property type="entry name" value="P-loop_NTPase"/>
</dbReference>
<dbReference type="EMBL" id="JRKN01000001">
    <property type="protein sequence ID" value="KGJ06694.1"/>
    <property type="molecule type" value="Genomic_DNA"/>
</dbReference>
<evidence type="ECO:0000256" key="3">
    <source>
        <dbReference type="ARBA" id="ARBA00022448"/>
    </source>
</evidence>
<keyword evidence="8 13" id="KW-0067">ATP-binding</keyword>
<accession>A0A099F860</accession>
<dbReference type="GO" id="GO:0016887">
    <property type="term" value="F:ATP hydrolysis activity"/>
    <property type="evidence" value="ECO:0007669"/>
    <property type="project" value="InterPro"/>
</dbReference>
<reference evidence="13 15" key="1">
    <citation type="submission" date="2014-09" db="EMBL/GenBank/DDBJ databases">
        <authorList>
            <person name="McGinnis J.M."/>
            <person name="Wolfgang W.J."/>
        </authorList>
    </citation>
    <scope>NUCLEOTIDE SEQUENCE [LARGE SCALE GENOMIC DNA]</scope>
    <source>
        <strain evidence="13 15">JCM 14014</strain>
    </source>
</reference>
<dbReference type="CDD" id="cd03216">
    <property type="entry name" value="ABC_Carb_Monos_I"/>
    <property type="match status" value="1"/>
</dbReference>
<evidence type="ECO:0000256" key="7">
    <source>
        <dbReference type="ARBA" id="ARBA00022741"/>
    </source>
</evidence>
<evidence type="ECO:0000256" key="6">
    <source>
        <dbReference type="ARBA" id="ARBA00022737"/>
    </source>
</evidence>
<dbReference type="CDD" id="cd03215">
    <property type="entry name" value="ABC_Carb_Monos_II"/>
    <property type="match status" value="1"/>
</dbReference>
<dbReference type="Proteomes" id="UP000029846">
    <property type="component" value="Unassembled WGS sequence"/>
</dbReference>
<evidence type="ECO:0000256" key="10">
    <source>
        <dbReference type="ARBA" id="ARBA00023136"/>
    </source>
</evidence>
<dbReference type="SUPFAM" id="SSF52540">
    <property type="entry name" value="P-loop containing nucleoside triphosphate hydrolases"/>
    <property type="match status" value="2"/>
</dbReference>
<dbReference type="Proteomes" id="UP000182312">
    <property type="component" value="Unassembled WGS sequence"/>
</dbReference>
<comment type="similarity">
    <text evidence="2">Belongs to the ABC transporter superfamily.</text>
</comment>
<proteinExistence type="inferred from homology"/>
<evidence type="ECO:0000256" key="1">
    <source>
        <dbReference type="ARBA" id="ARBA00004202"/>
    </source>
</evidence>
<dbReference type="AlphaFoldDB" id="A0A099F860"/>
<reference evidence="13 15" key="2">
    <citation type="submission" date="2014-10" db="EMBL/GenBank/DDBJ databases">
        <title>Paracoccus sanguinis sp. nov., isolated from clinical specimens of New York State patients.</title>
        <authorList>
            <person name="Mingle L.A."/>
            <person name="Cole J.A."/>
            <person name="Lapierre P."/>
            <person name="Musser K.A."/>
        </authorList>
    </citation>
    <scope>NUCLEOTIDE SEQUENCE [LARGE SCALE GENOMIC DNA]</scope>
    <source>
        <strain evidence="13 15">JCM 14014</strain>
    </source>
</reference>
<dbReference type="Gene3D" id="3.40.50.300">
    <property type="entry name" value="P-loop containing nucleotide triphosphate hydrolases"/>
    <property type="match status" value="2"/>
</dbReference>
<evidence type="ECO:0000259" key="12">
    <source>
        <dbReference type="PROSITE" id="PS50893"/>
    </source>
</evidence>
<dbReference type="GO" id="GO:0005524">
    <property type="term" value="F:ATP binding"/>
    <property type="evidence" value="ECO:0007669"/>
    <property type="project" value="UniProtKB-KW"/>
</dbReference>
<dbReference type="OrthoDB" id="9805029at2"/>
<evidence type="ECO:0000313" key="14">
    <source>
        <dbReference type="EMBL" id="SFA42137.1"/>
    </source>
</evidence>
<keyword evidence="15" id="KW-1185">Reference proteome</keyword>
<feature type="compositionally biased region" description="Low complexity" evidence="11">
    <location>
        <begin position="523"/>
        <end position="540"/>
    </location>
</feature>
<dbReference type="FunFam" id="3.40.50.300:FF:001390">
    <property type="entry name" value="ABC transporter, ATP-binding protein"/>
    <property type="match status" value="1"/>
</dbReference>
<name>A0A099F860_9RHOB</name>
<evidence type="ECO:0000256" key="4">
    <source>
        <dbReference type="ARBA" id="ARBA00022475"/>
    </source>
</evidence>
<organism evidence="13 15">
    <name type="scientific">Paracoccus halophilus</name>
    <dbReference type="NCBI Taxonomy" id="376733"/>
    <lineage>
        <taxon>Bacteria</taxon>
        <taxon>Pseudomonadati</taxon>
        <taxon>Pseudomonadota</taxon>
        <taxon>Alphaproteobacteria</taxon>
        <taxon>Rhodobacterales</taxon>
        <taxon>Paracoccaceae</taxon>
        <taxon>Paracoccus</taxon>
    </lineage>
</organism>
<dbReference type="Pfam" id="PF00005">
    <property type="entry name" value="ABC_tran"/>
    <property type="match status" value="2"/>
</dbReference>
<evidence type="ECO:0000256" key="8">
    <source>
        <dbReference type="ARBA" id="ARBA00022840"/>
    </source>
</evidence>
<comment type="subcellular location">
    <subcellularLocation>
        <location evidence="1">Cell membrane</location>
        <topology evidence="1">Peripheral membrane protein</topology>
    </subcellularLocation>
</comment>
<dbReference type="STRING" id="376733.SAMN04487972_102254"/>
<keyword evidence="7" id="KW-0547">Nucleotide-binding</keyword>
<dbReference type="EMBL" id="FOJO01000002">
    <property type="protein sequence ID" value="SFA42137.1"/>
    <property type="molecule type" value="Genomic_DNA"/>
</dbReference>
<dbReference type="InterPro" id="IPR017871">
    <property type="entry name" value="ABC_transporter-like_CS"/>
</dbReference>
<evidence type="ECO:0000256" key="9">
    <source>
        <dbReference type="ARBA" id="ARBA00022967"/>
    </source>
</evidence>
<evidence type="ECO:0000313" key="16">
    <source>
        <dbReference type="Proteomes" id="UP000182312"/>
    </source>
</evidence>
<protein>
    <submittedName>
        <fullName evidence="13">Heme ABC transporter ATP-binding protein</fullName>
    </submittedName>
    <submittedName>
        <fullName evidence="14">Nucleoside ABC transporter ATP-binding protein</fullName>
    </submittedName>
</protein>
<keyword evidence="3" id="KW-0813">Transport</keyword>
<dbReference type="PANTHER" id="PTHR43790:SF4">
    <property type="entry name" value="GUANOSINE IMPORT ATP-BINDING PROTEIN NUPO"/>
    <property type="match status" value="1"/>
</dbReference>
<dbReference type="PROSITE" id="PS00211">
    <property type="entry name" value="ABC_TRANSPORTER_1"/>
    <property type="match status" value="1"/>
</dbReference>
<dbReference type="PANTHER" id="PTHR43790">
    <property type="entry name" value="CARBOHYDRATE TRANSPORT ATP-BINDING PROTEIN MG119-RELATED"/>
    <property type="match status" value="1"/>
</dbReference>